<dbReference type="GO" id="GO:0055085">
    <property type="term" value="P:transmembrane transport"/>
    <property type="evidence" value="ECO:0007669"/>
    <property type="project" value="InterPro"/>
</dbReference>
<keyword evidence="4 7" id="KW-0812">Transmembrane</keyword>
<evidence type="ECO:0000313" key="11">
    <source>
        <dbReference type="Proteomes" id="UP000186607"/>
    </source>
</evidence>
<feature type="transmembrane region" description="Helical" evidence="7">
    <location>
        <begin position="25"/>
        <end position="47"/>
    </location>
</feature>
<feature type="transmembrane region" description="Helical" evidence="7">
    <location>
        <begin position="119"/>
        <end position="142"/>
    </location>
</feature>
<evidence type="ECO:0000259" key="8">
    <source>
        <dbReference type="PROSITE" id="PS50928"/>
    </source>
</evidence>
<feature type="domain" description="ABC transmembrane type-1" evidence="8">
    <location>
        <begin position="84"/>
        <end position="275"/>
    </location>
</feature>
<evidence type="ECO:0000313" key="9">
    <source>
        <dbReference type="EMBL" id="OLV17231.1"/>
    </source>
</evidence>
<proteinExistence type="inferred from homology"/>
<evidence type="ECO:0000313" key="10">
    <source>
        <dbReference type="EMBL" id="OLV18708.1"/>
    </source>
</evidence>
<feature type="transmembrane region" description="Helical" evidence="7">
    <location>
        <begin position="256"/>
        <end position="275"/>
    </location>
</feature>
<keyword evidence="2 7" id="KW-0813">Transport</keyword>
<dbReference type="Pfam" id="PF00528">
    <property type="entry name" value="BPD_transp_1"/>
    <property type="match status" value="1"/>
</dbReference>
<gene>
    <name evidence="10" type="ORF">BOO71_0005164</name>
    <name evidence="9" type="ORF">BOO71_0009307</name>
</gene>
<evidence type="ECO:0000256" key="5">
    <source>
        <dbReference type="ARBA" id="ARBA00022989"/>
    </source>
</evidence>
<keyword evidence="6 7" id="KW-0472">Membrane</keyword>
<evidence type="ECO:0000256" key="7">
    <source>
        <dbReference type="RuleBase" id="RU363032"/>
    </source>
</evidence>
<name>A0A1U7P0M6_9DEIO</name>
<dbReference type="AlphaFoldDB" id="A0A1U7P0M6"/>
<dbReference type="SUPFAM" id="SSF161098">
    <property type="entry name" value="MetI-like"/>
    <property type="match status" value="1"/>
</dbReference>
<dbReference type="EMBL" id="MSTI01000107">
    <property type="protein sequence ID" value="OLV17231.1"/>
    <property type="molecule type" value="Genomic_DNA"/>
</dbReference>
<keyword evidence="11" id="KW-1185">Reference proteome</keyword>
<evidence type="ECO:0000256" key="2">
    <source>
        <dbReference type="ARBA" id="ARBA00022448"/>
    </source>
</evidence>
<reference evidence="10 11" key="1">
    <citation type="submission" date="2017-01" db="EMBL/GenBank/DDBJ databases">
        <title>Genome Analysis of Deinococcus marmoris KOPRI26562.</title>
        <authorList>
            <person name="Kim J.H."/>
            <person name="Oh H.-M."/>
        </authorList>
    </citation>
    <scope>NUCLEOTIDE SEQUENCE [LARGE SCALE GENOMIC DNA]</scope>
    <source>
        <strain evidence="10 11">KOPRI26562</strain>
    </source>
</reference>
<accession>A0A1U7P0M6</accession>
<dbReference type="RefSeq" id="WP_083653276.1">
    <property type="nucleotide sequence ID" value="NZ_MSTI01000062.1"/>
</dbReference>
<protein>
    <submittedName>
        <fullName evidence="10">N-Acetyl-D-glucosamine ABC transport system, permease protein 2</fullName>
    </submittedName>
</protein>
<dbReference type="Proteomes" id="UP000186607">
    <property type="component" value="Unassembled WGS sequence"/>
</dbReference>
<dbReference type="PANTHER" id="PTHR43744">
    <property type="entry name" value="ABC TRANSPORTER PERMEASE PROTEIN MG189-RELATED-RELATED"/>
    <property type="match status" value="1"/>
</dbReference>
<dbReference type="CDD" id="cd06261">
    <property type="entry name" value="TM_PBP2"/>
    <property type="match status" value="1"/>
</dbReference>
<dbReference type="Gene3D" id="1.10.3720.10">
    <property type="entry name" value="MetI-like"/>
    <property type="match status" value="1"/>
</dbReference>
<dbReference type="PANTHER" id="PTHR43744:SF12">
    <property type="entry name" value="ABC TRANSPORTER PERMEASE PROTEIN MG189-RELATED"/>
    <property type="match status" value="1"/>
</dbReference>
<evidence type="ECO:0000256" key="6">
    <source>
        <dbReference type="ARBA" id="ARBA00023136"/>
    </source>
</evidence>
<dbReference type="EMBL" id="MSTI01000062">
    <property type="protein sequence ID" value="OLV18708.1"/>
    <property type="molecule type" value="Genomic_DNA"/>
</dbReference>
<feature type="transmembrane region" description="Helical" evidence="7">
    <location>
        <begin position="83"/>
        <end position="107"/>
    </location>
</feature>
<organism evidence="10 11">
    <name type="scientific">Deinococcus marmoris</name>
    <dbReference type="NCBI Taxonomy" id="249408"/>
    <lineage>
        <taxon>Bacteria</taxon>
        <taxon>Thermotogati</taxon>
        <taxon>Deinococcota</taxon>
        <taxon>Deinococci</taxon>
        <taxon>Deinococcales</taxon>
        <taxon>Deinococcaceae</taxon>
        <taxon>Deinococcus</taxon>
    </lineage>
</organism>
<sequence>MTRTAVQAASVPAPAQRKPRPRPPILLYTVVIAVSAFAVLPFVWMVLSSLKPLTEIFGQGFLPQNPSLDNFRRLFAETPALRALFNSFFIAILSTAGSLLFCSLGGYGFAKFNFPGKNALFSVMLVSMTIPFVVGLIPTFIMMRNWFHWIDTPWPLVVPGLANAFGVFFMRQYLSTVPDELLDAARIDGASEPTIFFRVVVPIITPALASLGIIFFMASWNNYLWPNIVLRDPNAQTLPVLIAGLQGSAGRTPYDLMMAGAVVSVIPMLIVFLALQRYFYSGITAGAVKG</sequence>
<evidence type="ECO:0000256" key="4">
    <source>
        <dbReference type="ARBA" id="ARBA00022692"/>
    </source>
</evidence>
<comment type="subcellular location">
    <subcellularLocation>
        <location evidence="1 7">Cell membrane</location>
        <topology evidence="1 7">Multi-pass membrane protein</topology>
    </subcellularLocation>
</comment>
<dbReference type="OrthoDB" id="9771544at2"/>
<evidence type="ECO:0000256" key="1">
    <source>
        <dbReference type="ARBA" id="ARBA00004651"/>
    </source>
</evidence>
<dbReference type="InterPro" id="IPR000515">
    <property type="entry name" value="MetI-like"/>
</dbReference>
<dbReference type="InterPro" id="IPR035906">
    <property type="entry name" value="MetI-like_sf"/>
</dbReference>
<evidence type="ECO:0000256" key="3">
    <source>
        <dbReference type="ARBA" id="ARBA00022475"/>
    </source>
</evidence>
<feature type="transmembrane region" description="Helical" evidence="7">
    <location>
        <begin position="195"/>
        <end position="220"/>
    </location>
</feature>
<keyword evidence="5 7" id="KW-1133">Transmembrane helix</keyword>
<comment type="caution">
    <text evidence="10">The sequence shown here is derived from an EMBL/GenBank/DDBJ whole genome shotgun (WGS) entry which is preliminary data.</text>
</comment>
<keyword evidence="3" id="KW-1003">Cell membrane</keyword>
<comment type="similarity">
    <text evidence="7">Belongs to the binding-protein-dependent transport system permease family.</text>
</comment>
<feature type="transmembrane region" description="Helical" evidence="7">
    <location>
        <begin position="154"/>
        <end position="174"/>
    </location>
</feature>
<dbReference type="PROSITE" id="PS50928">
    <property type="entry name" value="ABC_TM1"/>
    <property type="match status" value="1"/>
</dbReference>
<dbReference type="STRING" id="249408.BOO71_0005164"/>
<dbReference type="GO" id="GO:0005886">
    <property type="term" value="C:plasma membrane"/>
    <property type="evidence" value="ECO:0007669"/>
    <property type="project" value="UniProtKB-SubCell"/>
</dbReference>